<dbReference type="Proteomes" id="UP000033072">
    <property type="component" value="Chromosome"/>
</dbReference>
<reference evidence="3 4" key="1">
    <citation type="submission" date="2014-07" db="EMBL/GenBank/DDBJ databases">
        <title>Methanogenic archaea and the global carbon cycle.</title>
        <authorList>
            <person name="Henriksen J.R."/>
            <person name="Luke J."/>
            <person name="Reinhart S."/>
            <person name="Benedict M.N."/>
            <person name="Youngblut N.D."/>
            <person name="Metcalf M.E."/>
            <person name="Whitaker R.J."/>
            <person name="Metcalf W.W."/>
        </authorList>
    </citation>
    <scope>NUCLEOTIDE SEQUENCE [LARGE SCALE GENOMIC DNA]</scope>
    <source>
        <strain evidence="3 4">Z-7289</strain>
    </source>
</reference>
<dbReference type="InterPro" id="IPR004329">
    <property type="entry name" value="CcmE"/>
</dbReference>
<evidence type="ECO:0000313" key="3">
    <source>
        <dbReference type="EMBL" id="AKB75999.1"/>
    </source>
</evidence>
<proteinExistence type="predicted"/>
<dbReference type="OrthoDB" id="120603at2157"/>
<keyword evidence="2" id="KW-0472">Membrane</keyword>
<evidence type="ECO:0000256" key="1">
    <source>
        <dbReference type="ARBA" id="ARBA00004370"/>
    </source>
</evidence>
<keyword evidence="4" id="KW-1185">Reference proteome</keyword>
<name>A0A0E3S4K7_9EURY</name>
<evidence type="ECO:0000256" key="2">
    <source>
        <dbReference type="ARBA" id="ARBA00023136"/>
    </source>
</evidence>
<dbReference type="Pfam" id="PF03100">
    <property type="entry name" value="CcmE"/>
    <property type="match status" value="1"/>
</dbReference>
<protein>
    <recommendedName>
        <fullName evidence="5">Cytochrome c-type biogenesis protein CcmE, heme chaperone</fullName>
    </recommendedName>
</protein>
<gene>
    <name evidence="3" type="ORF">MSLAZ_2738</name>
</gene>
<dbReference type="GO" id="GO:0017004">
    <property type="term" value="P:cytochrome complex assembly"/>
    <property type="evidence" value="ECO:0007669"/>
    <property type="project" value="InterPro"/>
</dbReference>
<sequence>MNKKKKSLLAVAFIAGVFLIGLYGVDSSDGYLVVSELLSDPQGHAGTISVMGIVEAGSLEKSPGMTSFELKDENDENLKIHVNYVGNLPSNLAEGKQVTVSGTMVSESTFEANKIVTGCPSKYTE</sequence>
<dbReference type="RefSeq" id="WP_048127943.1">
    <property type="nucleotide sequence ID" value="NZ_CP009515.1"/>
</dbReference>
<dbReference type="PATRIC" id="fig|1434111.4.peg.3628"/>
<dbReference type="EMBL" id="CP009515">
    <property type="protein sequence ID" value="AKB75999.1"/>
    <property type="molecule type" value="Genomic_DNA"/>
</dbReference>
<organism evidence="3 4">
    <name type="scientific">Methanosarcina lacustris Z-7289</name>
    <dbReference type="NCBI Taxonomy" id="1434111"/>
    <lineage>
        <taxon>Archaea</taxon>
        <taxon>Methanobacteriati</taxon>
        <taxon>Methanobacteriota</taxon>
        <taxon>Stenosarchaea group</taxon>
        <taxon>Methanomicrobia</taxon>
        <taxon>Methanosarcinales</taxon>
        <taxon>Methanosarcinaceae</taxon>
        <taxon>Methanosarcina</taxon>
    </lineage>
</organism>
<evidence type="ECO:0000313" key="4">
    <source>
        <dbReference type="Proteomes" id="UP000033072"/>
    </source>
</evidence>
<dbReference type="GO" id="GO:0017003">
    <property type="term" value="P:protein-heme linkage"/>
    <property type="evidence" value="ECO:0007669"/>
    <property type="project" value="InterPro"/>
</dbReference>
<comment type="subcellular location">
    <subcellularLocation>
        <location evidence="1">Membrane</location>
    </subcellularLocation>
</comment>
<evidence type="ECO:0008006" key="5">
    <source>
        <dbReference type="Google" id="ProtNLM"/>
    </source>
</evidence>
<dbReference type="STRING" id="1434111.MSLAZ_2738"/>
<dbReference type="KEGG" id="mls:MSLAZ_2738"/>
<dbReference type="InterPro" id="IPR012340">
    <property type="entry name" value="NA-bd_OB-fold"/>
</dbReference>
<dbReference type="GO" id="GO:0020037">
    <property type="term" value="F:heme binding"/>
    <property type="evidence" value="ECO:0007669"/>
    <property type="project" value="InterPro"/>
</dbReference>
<dbReference type="Gene3D" id="2.40.50.140">
    <property type="entry name" value="Nucleic acid-binding proteins"/>
    <property type="match status" value="1"/>
</dbReference>
<dbReference type="GeneID" id="24807592"/>
<accession>A0A0E3S4K7</accession>
<dbReference type="GO" id="GO:0005886">
    <property type="term" value="C:plasma membrane"/>
    <property type="evidence" value="ECO:0007669"/>
    <property type="project" value="InterPro"/>
</dbReference>
<dbReference type="InterPro" id="IPR036127">
    <property type="entry name" value="CcmE-like_sf"/>
</dbReference>
<dbReference type="AlphaFoldDB" id="A0A0E3S4K7"/>
<dbReference type="SUPFAM" id="SSF82093">
    <property type="entry name" value="Heme chaperone CcmE"/>
    <property type="match status" value="1"/>
</dbReference>
<dbReference type="HOGENOM" id="CLU_079503_3_1_2"/>